<dbReference type="PANTHER" id="PTHR35010:SF3">
    <property type="entry name" value="BLL4873 PROTEIN"/>
    <property type="match status" value="1"/>
</dbReference>
<organism evidence="2 3">
    <name type="scientific">Streptomyces diastatochromogenes</name>
    <dbReference type="NCBI Taxonomy" id="42236"/>
    <lineage>
        <taxon>Bacteria</taxon>
        <taxon>Bacillati</taxon>
        <taxon>Actinomycetota</taxon>
        <taxon>Actinomycetes</taxon>
        <taxon>Kitasatosporales</taxon>
        <taxon>Streptomycetaceae</taxon>
        <taxon>Streptomyces</taxon>
    </lineage>
</organism>
<dbReference type="SMART" id="SM00530">
    <property type="entry name" value="HTH_XRE"/>
    <property type="match status" value="1"/>
</dbReference>
<evidence type="ECO:0000313" key="3">
    <source>
        <dbReference type="Proteomes" id="UP000215483"/>
    </source>
</evidence>
<dbReference type="AlphaFoldDB" id="A0A233SBS2"/>
<dbReference type="Pfam" id="PF13560">
    <property type="entry name" value="HTH_31"/>
    <property type="match status" value="1"/>
</dbReference>
<name>A0A233SBS2_STRDA</name>
<gene>
    <name evidence="2" type="ORF">BEK98_22840</name>
</gene>
<evidence type="ECO:0000259" key="1">
    <source>
        <dbReference type="SMART" id="SM00530"/>
    </source>
</evidence>
<dbReference type="OrthoDB" id="3542608at2"/>
<dbReference type="Pfam" id="PF17765">
    <property type="entry name" value="MLTR_LBD"/>
    <property type="match status" value="1"/>
</dbReference>
<dbReference type="PANTHER" id="PTHR35010">
    <property type="entry name" value="BLL4672 PROTEIN-RELATED"/>
    <property type="match status" value="1"/>
</dbReference>
<proteinExistence type="predicted"/>
<dbReference type="InterPro" id="IPR001387">
    <property type="entry name" value="Cro/C1-type_HTH"/>
</dbReference>
<feature type="domain" description="HTH cro/C1-type" evidence="1">
    <location>
        <begin position="13"/>
        <end position="85"/>
    </location>
</feature>
<dbReference type="RefSeq" id="WP_094218601.1">
    <property type="nucleotide sequence ID" value="NZ_MCGQ01000020.1"/>
</dbReference>
<dbReference type="Gene3D" id="3.30.450.180">
    <property type="match status" value="1"/>
</dbReference>
<accession>A0A233SBS2</accession>
<dbReference type="EMBL" id="MCGQ01000020">
    <property type="protein sequence ID" value="OXY93072.1"/>
    <property type="molecule type" value="Genomic_DNA"/>
</dbReference>
<dbReference type="SUPFAM" id="SSF47413">
    <property type="entry name" value="lambda repressor-like DNA-binding domains"/>
    <property type="match status" value="1"/>
</dbReference>
<comment type="caution">
    <text evidence="2">The sequence shown here is derived from an EMBL/GenBank/DDBJ whole genome shotgun (WGS) entry which is preliminary data.</text>
</comment>
<dbReference type="GO" id="GO:0003677">
    <property type="term" value="F:DNA binding"/>
    <property type="evidence" value="ECO:0007669"/>
    <property type="project" value="InterPro"/>
</dbReference>
<protein>
    <recommendedName>
        <fullName evidence="1">HTH cro/C1-type domain-containing protein</fullName>
    </recommendedName>
</protein>
<sequence length="279" mass="30675">MPSDRQLKELGQFLKVRRAEVTPTEVGLPAAGVRRTPGLRREEVALLAGVGVSWYTWIEQGRAENVSAEVLSAISRVLNLDDTQRQYVWRLAGLGSSHTASSPPPDAESLQPFVDNWLPNPAYIADRVWNVVVANSAARELMALDCGSGNVMEDFFLNAQARNRYPHWDQDAATLVARFRAHAANHPGDPLLAAAVDRLLSRSKQFSALWNAQEVQEDSCGIDLLEHPRAGELSLRRTTLDFTPRLGLRLTVFLPVPGTRAEQALRLLTLTHGLTGSAA</sequence>
<dbReference type="InterPro" id="IPR010982">
    <property type="entry name" value="Lambda_DNA-bd_dom_sf"/>
</dbReference>
<keyword evidence="3" id="KW-1185">Reference proteome</keyword>
<dbReference type="Proteomes" id="UP000215483">
    <property type="component" value="Unassembled WGS sequence"/>
</dbReference>
<dbReference type="Gene3D" id="1.10.260.40">
    <property type="entry name" value="lambda repressor-like DNA-binding domains"/>
    <property type="match status" value="1"/>
</dbReference>
<evidence type="ECO:0000313" key="2">
    <source>
        <dbReference type="EMBL" id="OXY93072.1"/>
    </source>
</evidence>
<dbReference type="InterPro" id="IPR041413">
    <property type="entry name" value="MLTR_LBD"/>
</dbReference>
<dbReference type="CDD" id="cd00093">
    <property type="entry name" value="HTH_XRE"/>
    <property type="match status" value="1"/>
</dbReference>
<reference evidence="2 3" key="1">
    <citation type="submission" date="2016-07" db="EMBL/GenBank/DDBJ databases">
        <title>Draft genome of Streptomyces diastatochromogenes.</title>
        <authorList>
            <person name="Podduturi R."/>
            <person name="Lukassen M.B."/>
            <person name="Clausen N."/>
            <person name="Nielsen J.L."/>
            <person name="Jorgensen N.O."/>
        </authorList>
    </citation>
    <scope>NUCLEOTIDE SEQUENCE [LARGE SCALE GENOMIC DNA]</scope>
    <source>
        <strain evidence="2 3">DSM 40608</strain>
    </source>
</reference>